<keyword evidence="3" id="KW-1185">Reference proteome</keyword>
<gene>
    <name evidence="2" type="ORF">HNR61_008216</name>
</gene>
<dbReference type="Proteomes" id="UP000572680">
    <property type="component" value="Unassembled WGS sequence"/>
</dbReference>
<evidence type="ECO:0000313" key="2">
    <source>
        <dbReference type="EMBL" id="MBA8956533.1"/>
    </source>
</evidence>
<evidence type="ECO:0000313" key="3">
    <source>
        <dbReference type="Proteomes" id="UP000572680"/>
    </source>
</evidence>
<protein>
    <submittedName>
        <fullName evidence="2">Uncharacterized protein</fullName>
    </submittedName>
</protein>
<accession>A0A7W3QRM6</accession>
<reference evidence="2 3" key="1">
    <citation type="submission" date="2020-08" db="EMBL/GenBank/DDBJ databases">
        <title>Genomic Encyclopedia of Type Strains, Phase IV (KMG-IV): sequencing the most valuable type-strain genomes for metagenomic binning, comparative biology and taxonomic classification.</title>
        <authorList>
            <person name="Goeker M."/>
        </authorList>
    </citation>
    <scope>NUCLEOTIDE SEQUENCE [LARGE SCALE GENOMIC DNA]</scope>
    <source>
        <strain evidence="2 3">DSM 44197</strain>
    </source>
</reference>
<evidence type="ECO:0000256" key="1">
    <source>
        <dbReference type="SAM" id="MobiDB-lite"/>
    </source>
</evidence>
<organism evidence="2 3">
    <name type="scientific">Actinomadura namibiensis</name>
    <dbReference type="NCBI Taxonomy" id="182080"/>
    <lineage>
        <taxon>Bacteria</taxon>
        <taxon>Bacillati</taxon>
        <taxon>Actinomycetota</taxon>
        <taxon>Actinomycetes</taxon>
        <taxon>Streptosporangiales</taxon>
        <taxon>Thermomonosporaceae</taxon>
        <taxon>Actinomadura</taxon>
    </lineage>
</organism>
<comment type="caution">
    <text evidence="2">The sequence shown here is derived from an EMBL/GenBank/DDBJ whole genome shotgun (WGS) entry which is preliminary data.</text>
</comment>
<dbReference type="EMBL" id="JACJIA010000016">
    <property type="protein sequence ID" value="MBA8956533.1"/>
    <property type="molecule type" value="Genomic_DNA"/>
</dbReference>
<dbReference type="AlphaFoldDB" id="A0A7W3QRM6"/>
<dbReference type="RefSeq" id="WP_182848436.1">
    <property type="nucleotide sequence ID" value="NZ_BAAALP010000050.1"/>
</dbReference>
<feature type="region of interest" description="Disordered" evidence="1">
    <location>
        <begin position="1"/>
        <end position="22"/>
    </location>
</feature>
<sequence length="164" mass="16460">MHLGRIELKLTSPPPPPSSTAGGLAVVGAHGGAGASTLAATLGPSARDLGTIHPGLAVTANEPLILAARGTVAAARHATDAVRVLHENGVSVAVLAVIGDGLPEPQDATARFVLLEGLVGGVVRVPFLTALRLVDDPTRAVLSPRAQRALNQILALAAEQASHA</sequence>
<proteinExistence type="predicted"/>
<name>A0A7W3QRM6_ACTNM</name>